<dbReference type="EMBL" id="CP144748">
    <property type="protein sequence ID" value="WVZ70567.1"/>
    <property type="molecule type" value="Genomic_DNA"/>
</dbReference>
<evidence type="ECO:0000313" key="1">
    <source>
        <dbReference type="EMBL" id="WVZ70567.1"/>
    </source>
</evidence>
<sequence>MANPPLRLPGSREHPSRGVEAPALCCSTMPKSVPVRYRRSSRPELPWHLPLLGLPGDLALQGGVALGHLFLLLYYSSNATTSLGENADFDFELNCEPEDDADRYGIVSSWRQLVPASTSPFLKPSCGQRWRLRARVEWYVILKTRVTMPELKSDQLYSRTPAETVEDGRVGASHAAEIVDDERGSVLGWPALLARKFWKTRRMTTTPMTDEDELNDDHSYDGWR</sequence>
<reference evidence="1 2" key="1">
    <citation type="submission" date="2024-02" db="EMBL/GenBank/DDBJ databases">
        <title>High-quality chromosome-scale genome assembly of Pensacola bahiagrass (Paspalum notatum Flugge var. saurae).</title>
        <authorList>
            <person name="Vega J.M."/>
            <person name="Podio M."/>
            <person name="Orjuela J."/>
            <person name="Siena L.A."/>
            <person name="Pessino S.C."/>
            <person name="Combes M.C."/>
            <person name="Mariac C."/>
            <person name="Albertini E."/>
            <person name="Pupilli F."/>
            <person name="Ortiz J.P.A."/>
            <person name="Leblanc O."/>
        </authorList>
    </citation>
    <scope>NUCLEOTIDE SEQUENCE [LARGE SCALE GENOMIC DNA]</scope>
    <source>
        <strain evidence="1">R1</strain>
        <tissue evidence="1">Leaf</tissue>
    </source>
</reference>
<evidence type="ECO:0000313" key="2">
    <source>
        <dbReference type="Proteomes" id="UP001341281"/>
    </source>
</evidence>
<proteinExistence type="predicted"/>
<name>A0AAQ3TEK3_PASNO</name>
<accession>A0AAQ3TEK3</accession>
<gene>
    <name evidence="1" type="ORF">U9M48_019225</name>
</gene>
<dbReference type="AlphaFoldDB" id="A0AAQ3TEK3"/>
<keyword evidence="2" id="KW-1185">Reference proteome</keyword>
<dbReference type="Proteomes" id="UP001341281">
    <property type="component" value="Chromosome 04"/>
</dbReference>
<organism evidence="1 2">
    <name type="scientific">Paspalum notatum var. saurae</name>
    <dbReference type="NCBI Taxonomy" id="547442"/>
    <lineage>
        <taxon>Eukaryota</taxon>
        <taxon>Viridiplantae</taxon>
        <taxon>Streptophyta</taxon>
        <taxon>Embryophyta</taxon>
        <taxon>Tracheophyta</taxon>
        <taxon>Spermatophyta</taxon>
        <taxon>Magnoliopsida</taxon>
        <taxon>Liliopsida</taxon>
        <taxon>Poales</taxon>
        <taxon>Poaceae</taxon>
        <taxon>PACMAD clade</taxon>
        <taxon>Panicoideae</taxon>
        <taxon>Andropogonodae</taxon>
        <taxon>Paspaleae</taxon>
        <taxon>Paspalinae</taxon>
        <taxon>Paspalum</taxon>
    </lineage>
</organism>
<protein>
    <submittedName>
        <fullName evidence="1">Uncharacterized protein</fullName>
    </submittedName>
</protein>